<dbReference type="PANTHER" id="PTHR43194">
    <property type="entry name" value="HYDROLASE ALPHA/BETA FOLD FAMILY"/>
    <property type="match status" value="1"/>
</dbReference>
<dbReference type="Proteomes" id="UP000198724">
    <property type="component" value="Unassembled WGS sequence"/>
</dbReference>
<dbReference type="PANTHER" id="PTHR43194:SF2">
    <property type="entry name" value="PEROXISOMAL MEMBRANE PROTEIN LPX1"/>
    <property type="match status" value="1"/>
</dbReference>
<organism evidence="2 3">
    <name type="scientific">Pontibacter chinhatensis</name>
    <dbReference type="NCBI Taxonomy" id="1436961"/>
    <lineage>
        <taxon>Bacteria</taxon>
        <taxon>Pseudomonadati</taxon>
        <taxon>Bacteroidota</taxon>
        <taxon>Cytophagia</taxon>
        <taxon>Cytophagales</taxon>
        <taxon>Hymenobacteraceae</taxon>
        <taxon>Pontibacter</taxon>
    </lineage>
</organism>
<protein>
    <submittedName>
        <fullName evidence="2">Haloalkane dehalogenase</fullName>
    </submittedName>
</protein>
<dbReference type="PRINTS" id="PR00111">
    <property type="entry name" value="ABHYDROLASE"/>
</dbReference>
<dbReference type="STRING" id="1436961.SAMN05421739_10143"/>
<proteinExistence type="predicted"/>
<name>A0A1I2LV40_9BACT</name>
<sequence>MKSPKWLDRLLYPFAPHPFEVSGSTMHYVDEGTGEPIVFVHGTPTWSFLWRQQIKALSRNFRCIAPDHLGFGLSDKPADFAYTPEAHADNLEKLINHLQLKNITLVVHDFGGPIGLRYALRHPENVRNLVILNTWMWSLEEEARVMKVSRFMAGSIGRFLYLQLGFSANVLLRQGYHEGKHLTKDIKLHYQKPLSSASRRLGTWAFAKALHDSNPYFNELWQQRDKLKSINKLFLWGEKDKLLPVHFLDKWQQAFPESKTIRYKAGHFVQEERGGEVADAIRDFVTQNKV</sequence>
<evidence type="ECO:0000259" key="1">
    <source>
        <dbReference type="Pfam" id="PF00561"/>
    </source>
</evidence>
<dbReference type="AlphaFoldDB" id="A0A1I2LV40"/>
<evidence type="ECO:0000313" key="2">
    <source>
        <dbReference type="EMBL" id="SFF83043.1"/>
    </source>
</evidence>
<reference evidence="3" key="1">
    <citation type="submission" date="2016-10" db="EMBL/GenBank/DDBJ databases">
        <authorList>
            <person name="Varghese N."/>
            <person name="Submissions S."/>
        </authorList>
    </citation>
    <scope>NUCLEOTIDE SEQUENCE [LARGE SCALE GENOMIC DNA]</scope>
    <source>
        <strain evidence="3">LP51</strain>
    </source>
</reference>
<dbReference type="Pfam" id="PF00561">
    <property type="entry name" value="Abhydrolase_1"/>
    <property type="match status" value="1"/>
</dbReference>
<accession>A0A1I2LV40</accession>
<gene>
    <name evidence="2" type="ORF">SAMN05421739_10143</name>
</gene>
<dbReference type="InterPro" id="IPR000639">
    <property type="entry name" value="Epox_hydrolase-like"/>
</dbReference>
<dbReference type="InterPro" id="IPR029058">
    <property type="entry name" value="AB_hydrolase_fold"/>
</dbReference>
<dbReference type="EMBL" id="FOOT01000001">
    <property type="protein sequence ID" value="SFF83043.1"/>
    <property type="molecule type" value="Genomic_DNA"/>
</dbReference>
<dbReference type="GO" id="GO:0003824">
    <property type="term" value="F:catalytic activity"/>
    <property type="evidence" value="ECO:0007669"/>
    <property type="project" value="InterPro"/>
</dbReference>
<dbReference type="PRINTS" id="PR00412">
    <property type="entry name" value="EPOXHYDRLASE"/>
</dbReference>
<dbReference type="RefSeq" id="WP_092097877.1">
    <property type="nucleotide sequence ID" value="NZ_FOOT01000001.1"/>
</dbReference>
<dbReference type="InterPro" id="IPR000073">
    <property type="entry name" value="AB_hydrolase_1"/>
</dbReference>
<keyword evidence="3" id="KW-1185">Reference proteome</keyword>
<feature type="domain" description="AB hydrolase-1" evidence="1">
    <location>
        <begin position="36"/>
        <end position="273"/>
    </location>
</feature>
<evidence type="ECO:0000313" key="3">
    <source>
        <dbReference type="Proteomes" id="UP000198724"/>
    </source>
</evidence>
<dbReference type="SUPFAM" id="SSF53474">
    <property type="entry name" value="alpha/beta-Hydrolases"/>
    <property type="match status" value="1"/>
</dbReference>
<dbReference type="InterPro" id="IPR050228">
    <property type="entry name" value="Carboxylesterase_BioH"/>
</dbReference>
<dbReference type="Gene3D" id="3.40.50.1820">
    <property type="entry name" value="alpha/beta hydrolase"/>
    <property type="match status" value="1"/>
</dbReference>
<dbReference type="OrthoDB" id="9799612at2"/>